<reference evidence="2" key="1">
    <citation type="submission" date="2020-03" db="EMBL/GenBank/DDBJ databases">
        <title>A high-quality chromosome-level genome assembly of a woody plant with both climbing and erect habits, Rhamnella rubrinervis.</title>
        <authorList>
            <person name="Lu Z."/>
            <person name="Yang Y."/>
            <person name="Zhu X."/>
            <person name="Sun Y."/>
        </authorList>
    </citation>
    <scope>NUCLEOTIDE SEQUENCE</scope>
    <source>
        <strain evidence="2">BYM</strain>
        <tissue evidence="2">Leaf</tissue>
    </source>
</reference>
<feature type="compositionally biased region" description="Low complexity" evidence="1">
    <location>
        <begin position="64"/>
        <end position="78"/>
    </location>
</feature>
<dbReference type="AlphaFoldDB" id="A0A8K0E4A6"/>
<protein>
    <submittedName>
        <fullName evidence="2">Uncharacterized protein</fullName>
    </submittedName>
</protein>
<dbReference type="EMBL" id="VOIH02000008">
    <property type="protein sequence ID" value="KAF3439219.1"/>
    <property type="molecule type" value="Genomic_DNA"/>
</dbReference>
<name>A0A8K0E4A6_9ROSA</name>
<organism evidence="2 3">
    <name type="scientific">Rhamnella rubrinervis</name>
    <dbReference type="NCBI Taxonomy" id="2594499"/>
    <lineage>
        <taxon>Eukaryota</taxon>
        <taxon>Viridiplantae</taxon>
        <taxon>Streptophyta</taxon>
        <taxon>Embryophyta</taxon>
        <taxon>Tracheophyta</taxon>
        <taxon>Spermatophyta</taxon>
        <taxon>Magnoliopsida</taxon>
        <taxon>eudicotyledons</taxon>
        <taxon>Gunneridae</taxon>
        <taxon>Pentapetalae</taxon>
        <taxon>rosids</taxon>
        <taxon>fabids</taxon>
        <taxon>Rosales</taxon>
        <taxon>Rhamnaceae</taxon>
        <taxon>rhamnoid group</taxon>
        <taxon>Rhamneae</taxon>
        <taxon>Rhamnella</taxon>
    </lineage>
</organism>
<accession>A0A8K0E4A6</accession>
<gene>
    <name evidence="2" type="ORF">FNV43_RR17494</name>
</gene>
<proteinExistence type="predicted"/>
<keyword evidence="3" id="KW-1185">Reference proteome</keyword>
<evidence type="ECO:0000313" key="2">
    <source>
        <dbReference type="EMBL" id="KAF3439219.1"/>
    </source>
</evidence>
<comment type="caution">
    <text evidence="2">The sequence shown here is derived from an EMBL/GenBank/DDBJ whole genome shotgun (WGS) entry which is preliminary data.</text>
</comment>
<evidence type="ECO:0000313" key="3">
    <source>
        <dbReference type="Proteomes" id="UP000796880"/>
    </source>
</evidence>
<dbReference type="PANTHER" id="PTHR31110">
    <property type="entry name" value="PESTICIDAL CRYSTAL CRY8BA PROTEIN"/>
    <property type="match status" value="1"/>
</dbReference>
<dbReference type="OrthoDB" id="1896158at2759"/>
<sequence>MEDGGVKQSDIPISLSAQRVHCDPVVNLRNRGRGIGLPSPAKFGTGYLTPCGFGAVSRTIPVNDSESGSGSDMDLSSGSEDDINVGRYSVVPSPQDDKFQTQKRLNNGCDQNELKQWRCVERLEGNGDWKFVRRPGLTEDEFSDSATSTEVSFAQSEINNAGSFQRSTHTLDGCSSSVTWQVNQEREQPRNDTPSAPPFIGLGSERINPSFDHISSLSGVHVKPLYANSNDSVTTNGLRETTGIHSGTTVKDNIEVSNPSYRTAGGTNMASPVSLPAHLPAFRLLSEQGTWCALIAYDACVRLCLHAWSLKGSPEVHCFLENECALLRDAFGLRHVLLQSEDELLDKRSAELVSQGTAINSRKLFGKIKVQVRRVKIGLDQPSGCSLTSLQSLIKNDTLHARFSNVKSALHSAWEPMQQVRLSPHAPENGSFSVRSLAYARATTKYMKQISGLVKIGTTSLFSSSLSYEVVQDKASSWIASDYCSYQTVLSTMPVVGRDIFLLAEIEKFIQKDAVKMQPGIGEAHVFFPDNLGDYLIIEVQDSKAQHYGRAVVQVASIADNPGDKLRWWPIYGDPEHEPVGRIQLCLKYSTSPNENNQPKCGSITETMAYDFVLEVAMKVQQFQQRKLFLHGSWKWLVTEFASYYGVSDAYAKLRSLSYIMGVATPTEDCLNIVYDLLSDVLLKAKNKSMLSHQENRMLVDIEDQVKRVIALVFENYKSLDESLPSGVMDVFRPASELAAPALIPAIKLYILLHDILSPEAQLKFCRYFQAAAKKRLRRHLVETDDLTLSSNEGTMTDLPMSYEKMKSLILNIRNEIFTDMKIHNQQVLPSFIELPNLSSSIYSVELCNRLREFLVACPPPGPTTPVAQLVITAADFQRDLAMWNINPIKGGVNAKELFNSYISQWIQDKRRDLLELCKLDKVKWSGVRTQHSTSPFIDDMYDHLKETLNQYKVILCCWPEYISVLEHAIADVQKATVEAMDKLYSDVLLPLKDNLANKLFGHKYIQKLSKGTVNTYLVPNEVARCAVAKDRKPVEVLEFLHPDDGQAVIGEHLNDVTVMLRAKFRNYRQAIVEKLTENTRVHSATRLKNIIRDSKEVESDVHNRMLPLKDILVQTIDQLHTIVEPPVFIEICREFWDRMGQDILHVLEDRREKRTWYKGLRVAVSIIDDIFASEMQKLLGNSLQEKDLEPPASMKEVHSMF</sequence>
<feature type="region of interest" description="Disordered" evidence="1">
    <location>
        <begin position="61"/>
        <end position="84"/>
    </location>
</feature>
<evidence type="ECO:0000256" key="1">
    <source>
        <dbReference type="SAM" id="MobiDB-lite"/>
    </source>
</evidence>
<dbReference type="Proteomes" id="UP000796880">
    <property type="component" value="Unassembled WGS sequence"/>
</dbReference>
<dbReference type="PANTHER" id="PTHR31110:SF2">
    <property type="entry name" value="PESTICIDAL CRYSTAL CRY8BA PROTEIN"/>
    <property type="match status" value="1"/>
</dbReference>